<evidence type="ECO:0000256" key="2">
    <source>
        <dbReference type="ARBA" id="ARBA00022448"/>
    </source>
</evidence>
<feature type="compositionally biased region" description="Low complexity" evidence="6">
    <location>
        <begin position="16"/>
        <end position="28"/>
    </location>
</feature>
<dbReference type="InterPro" id="IPR004813">
    <property type="entry name" value="OPT"/>
</dbReference>
<feature type="transmembrane region" description="Helical" evidence="7">
    <location>
        <begin position="403"/>
        <end position="422"/>
    </location>
</feature>
<dbReference type="Proteomes" id="UP000553981">
    <property type="component" value="Unassembled WGS sequence"/>
</dbReference>
<feature type="transmembrane region" description="Helical" evidence="7">
    <location>
        <begin position="371"/>
        <end position="397"/>
    </location>
</feature>
<dbReference type="AlphaFoldDB" id="A0A7Y0YBR7"/>
<accession>A0A7Y0YBR7</accession>
<evidence type="ECO:0000256" key="5">
    <source>
        <dbReference type="ARBA" id="ARBA00023136"/>
    </source>
</evidence>
<dbReference type="PANTHER" id="PTHR31645">
    <property type="entry name" value="OLIGOPEPTIDE TRANSPORTER YGL114W-RELATED"/>
    <property type="match status" value="1"/>
</dbReference>
<gene>
    <name evidence="8" type="ORF">HHJ67_03715</name>
</gene>
<organism evidence="8 9">
    <name type="scientific">Mobiluncus curtisii</name>
    <dbReference type="NCBI Taxonomy" id="2051"/>
    <lineage>
        <taxon>Bacteria</taxon>
        <taxon>Bacillati</taxon>
        <taxon>Actinomycetota</taxon>
        <taxon>Actinomycetes</taxon>
        <taxon>Actinomycetales</taxon>
        <taxon>Actinomycetaceae</taxon>
        <taxon>Mobiluncus</taxon>
    </lineage>
</organism>
<feature type="transmembrane region" description="Helical" evidence="7">
    <location>
        <begin position="186"/>
        <end position="205"/>
    </location>
</feature>
<dbReference type="NCBIfam" id="TIGR00728">
    <property type="entry name" value="OPT_sfam"/>
    <property type="match status" value="1"/>
</dbReference>
<evidence type="ECO:0000256" key="1">
    <source>
        <dbReference type="ARBA" id="ARBA00004141"/>
    </source>
</evidence>
<keyword evidence="5 7" id="KW-0472">Membrane</keyword>
<evidence type="ECO:0000256" key="6">
    <source>
        <dbReference type="SAM" id="MobiDB-lite"/>
    </source>
</evidence>
<feature type="transmembrane region" description="Helical" evidence="7">
    <location>
        <begin position="285"/>
        <end position="309"/>
    </location>
</feature>
<evidence type="ECO:0000256" key="3">
    <source>
        <dbReference type="ARBA" id="ARBA00022692"/>
    </source>
</evidence>
<evidence type="ECO:0000313" key="8">
    <source>
        <dbReference type="EMBL" id="NMW86859.1"/>
    </source>
</evidence>
<feature type="transmembrane region" description="Helical" evidence="7">
    <location>
        <begin position="649"/>
        <end position="669"/>
    </location>
</feature>
<feature type="region of interest" description="Disordered" evidence="6">
    <location>
        <begin position="1"/>
        <end position="28"/>
    </location>
</feature>
<feature type="transmembrane region" description="Helical" evidence="7">
    <location>
        <begin position="532"/>
        <end position="550"/>
    </location>
</feature>
<dbReference type="InterPro" id="IPR045035">
    <property type="entry name" value="YSL-like"/>
</dbReference>
<dbReference type="GO" id="GO:0035673">
    <property type="term" value="F:oligopeptide transmembrane transporter activity"/>
    <property type="evidence" value="ECO:0007669"/>
    <property type="project" value="InterPro"/>
</dbReference>
<feature type="transmembrane region" description="Helical" evidence="7">
    <location>
        <begin position="38"/>
        <end position="60"/>
    </location>
</feature>
<dbReference type="InterPro" id="IPR004814">
    <property type="entry name" value="Oligopep_transpt"/>
</dbReference>
<feature type="region of interest" description="Disordered" evidence="6">
    <location>
        <begin position="675"/>
        <end position="694"/>
    </location>
</feature>
<feature type="transmembrane region" description="Helical" evidence="7">
    <location>
        <begin position="66"/>
        <end position="86"/>
    </location>
</feature>
<keyword evidence="4 7" id="KW-1133">Transmembrane helix</keyword>
<feature type="transmembrane region" description="Helical" evidence="7">
    <location>
        <begin position="473"/>
        <end position="494"/>
    </location>
</feature>
<keyword evidence="3 7" id="KW-0812">Transmembrane</keyword>
<feature type="transmembrane region" description="Helical" evidence="7">
    <location>
        <begin position="239"/>
        <end position="264"/>
    </location>
</feature>
<feature type="transmembrane region" description="Helical" evidence="7">
    <location>
        <begin position="607"/>
        <end position="629"/>
    </location>
</feature>
<protein>
    <submittedName>
        <fullName evidence="8">Oligopeptide transporter, OPT family</fullName>
    </submittedName>
</protein>
<dbReference type="RefSeq" id="WP_004010518.1">
    <property type="nucleotide sequence ID" value="NZ_JABCUE010000001.1"/>
</dbReference>
<comment type="caution">
    <text evidence="8">The sequence shown here is derived from an EMBL/GenBank/DDBJ whole genome shotgun (WGS) entry which is preliminary data.</text>
</comment>
<dbReference type="NCBIfam" id="TIGR00733">
    <property type="entry name" value="OPT family oligopeptide transporter"/>
    <property type="match status" value="1"/>
</dbReference>
<feature type="transmembrane region" description="Helical" evidence="7">
    <location>
        <begin position="339"/>
        <end position="359"/>
    </location>
</feature>
<evidence type="ECO:0000313" key="9">
    <source>
        <dbReference type="Proteomes" id="UP000553981"/>
    </source>
</evidence>
<reference evidence="8 9" key="1">
    <citation type="submission" date="2020-04" db="EMBL/GenBank/DDBJ databases">
        <title>Antimicrobial susceptibility and clonality of vaginal-derived multi-drug resistant Mobiluncus isolates in China.</title>
        <authorList>
            <person name="Zhang X."/>
        </authorList>
    </citation>
    <scope>NUCLEOTIDE SEQUENCE [LARGE SCALE GENOMIC DNA]</scope>
    <source>
        <strain evidence="8 9">19</strain>
    </source>
</reference>
<feature type="transmembrane region" description="Helical" evidence="7">
    <location>
        <begin position="434"/>
        <end position="453"/>
    </location>
</feature>
<sequence length="694" mass="72407">MQKLKRFTKEGEKSLSNQPAAAATNNAEAQSAHPYRELTFRAVIIGGLITLIFTAANAYLGLKVGLTFATSIPAAVISMAILRYFHDHTVVENNIVQTIASAAGTLSAIIFVVPGLVMVGYWSGFPYWETTAVCMVGGILGVMYSIPLRRALVTGSDLPYPEGVAAAEVLKVGDENGSAEENRRGLLVIIWGGLASAGMALLTALKATAGSLSANFRIGAGGTMIGGSLSLALMGVGHLVGPAVGTAMLVGLLISYGILLPVLTQGQIANQDLGDAVSTIFAHDVRMIGAGAMAVAAVWTLLKIIGPILRGIADSLKSSKLRETGSQVPLTEQDIPFKYVAAITLLSMIPIGLLLWNFLRNSPISHHLVALIMLSILFVLVLGLLIASICGYMAGLIGASNSPISGVGIIVIIAASLLILLVTGNTSQTHPTELTAYALFTTAIVFGIATISNDNLQDLKTGQLVGATPWKQQVALIVGVIFGSLVIPPVLQLLMTSFGFSGMEGVDETTALQAPQATLLSTIAKGIFGGDMNWQLFGLGALIGVGVVIVDEIMGRVSRFNLAPLAVGMGMYLNITTTLVIALGALVGWIYNRWAQRQEKAEQSKRLGVLLATGLIVGDSLFGILNAGIIGATSNANALGIVPDSFAPVAKVVGVVIFVGLLAVSYRWVMKKSGESAPMPASDMTNEETTESQA</sequence>
<keyword evidence="2" id="KW-0813">Transport</keyword>
<dbReference type="PANTHER" id="PTHR31645:SF0">
    <property type="entry name" value="OLIGOPEPTIDE TRANSPORTER YGL114W-RELATED"/>
    <property type="match status" value="1"/>
</dbReference>
<dbReference type="Pfam" id="PF03169">
    <property type="entry name" value="OPT"/>
    <property type="match status" value="1"/>
</dbReference>
<feature type="transmembrane region" description="Helical" evidence="7">
    <location>
        <begin position="98"/>
        <end position="121"/>
    </location>
</feature>
<proteinExistence type="predicted"/>
<evidence type="ECO:0000256" key="4">
    <source>
        <dbReference type="ARBA" id="ARBA00022989"/>
    </source>
</evidence>
<comment type="subcellular location">
    <subcellularLocation>
        <location evidence="1">Membrane</location>
        <topology evidence="1">Multi-pass membrane protein</topology>
    </subcellularLocation>
</comment>
<dbReference type="GO" id="GO:0016020">
    <property type="term" value="C:membrane"/>
    <property type="evidence" value="ECO:0007669"/>
    <property type="project" value="UniProtKB-SubCell"/>
</dbReference>
<feature type="compositionally biased region" description="Acidic residues" evidence="6">
    <location>
        <begin position="685"/>
        <end position="694"/>
    </location>
</feature>
<feature type="transmembrane region" description="Helical" evidence="7">
    <location>
        <begin position="570"/>
        <end position="591"/>
    </location>
</feature>
<dbReference type="EMBL" id="JABCUI010000001">
    <property type="protein sequence ID" value="NMW86859.1"/>
    <property type="molecule type" value="Genomic_DNA"/>
</dbReference>
<evidence type="ECO:0000256" key="7">
    <source>
        <dbReference type="SAM" id="Phobius"/>
    </source>
</evidence>
<name>A0A7Y0YBR7_9ACTO</name>
<feature type="transmembrane region" description="Helical" evidence="7">
    <location>
        <begin position="127"/>
        <end position="146"/>
    </location>
</feature>